<evidence type="ECO:0000256" key="4">
    <source>
        <dbReference type="SAM" id="MobiDB-lite"/>
    </source>
</evidence>
<feature type="repeat" description="WD" evidence="3">
    <location>
        <begin position="87"/>
        <end position="128"/>
    </location>
</feature>
<dbReference type="SUPFAM" id="SSF50978">
    <property type="entry name" value="WD40 repeat-like"/>
    <property type="match status" value="1"/>
</dbReference>
<dbReference type="SMART" id="SM00320">
    <property type="entry name" value="WD40"/>
    <property type="match status" value="2"/>
</dbReference>
<feature type="non-terminal residue" evidence="5">
    <location>
        <position position="1"/>
    </location>
</feature>
<dbReference type="Pfam" id="PF00400">
    <property type="entry name" value="WD40"/>
    <property type="match status" value="2"/>
</dbReference>
<sequence>SWDKTVRLWDAETGEAAFKQFEANTYQIGCVAFSPDGKRTISDSSEKMIRLWGAEAGEAAFEPFKGHTEETIRVWDVETGDAAFKQFEGHTRGVTCAAFSPNGKHIVSGSVDKTIRVWDAETVDIVRNPFDGSRSCISSTPSPQRRSPSSVPGGHDNHTGTSMREWLYDHEIGGSMISSSAETSPLLFPMAFSPHKIHAFEASPLFDRIDMTHINNLSMDNDGWIVGPRDELLFWVPPDLRLGLFWPGNTAVIGTPWTKLDLSRFAHGTEWTKCFSDS</sequence>
<keyword evidence="6" id="KW-1185">Reference proteome</keyword>
<feature type="compositionally biased region" description="Low complexity" evidence="4">
    <location>
        <begin position="138"/>
        <end position="152"/>
    </location>
</feature>
<dbReference type="PROSITE" id="PS00678">
    <property type="entry name" value="WD_REPEATS_1"/>
    <property type="match status" value="1"/>
</dbReference>
<keyword evidence="1 3" id="KW-0853">WD repeat</keyword>
<dbReference type="InterPro" id="IPR015943">
    <property type="entry name" value="WD40/YVTN_repeat-like_dom_sf"/>
</dbReference>
<feature type="repeat" description="WD" evidence="3">
    <location>
        <begin position="1"/>
        <end position="19"/>
    </location>
</feature>
<dbReference type="PROSITE" id="PS50082">
    <property type="entry name" value="WD_REPEATS_2"/>
    <property type="match status" value="3"/>
</dbReference>
<evidence type="ECO:0000313" key="6">
    <source>
        <dbReference type="Proteomes" id="UP000310158"/>
    </source>
</evidence>
<dbReference type="Gene3D" id="2.130.10.10">
    <property type="entry name" value="YVTN repeat-like/Quinoprotein amine dehydrogenase"/>
    <property type="match status" value="2"/>
</dbReference>
<name>A0A4S4L8T2_9AGAM</name>
<organism evidence="5 6">
    <name type="scientific">Bondarzewia mesenterica</name>
    <dbReference type="NCBI Taxonomy" id="1095465"/>
    <lineage>
        <taxon>Eukaryota</taxon>
        <taxon>Fungi</taxon>
        <taxon>Dikarya</taxon>
        <taxon>Basidiomycota</taxon>
        <taxon>Agaricomycotina</taxon>
        <taxon>Agaricomycetes</taxon>
        <taxon>Russulales</taxon>
        <taxon>Bondarzewiaceae</taxon>
        <taxon>Bondarzewia</taxon>
    </lineage>
</organism>
<dbReference type="InterPro" id="IPR036322">
    <property type="entry name" value="WD40_repeat_dom_sf"/>
</dbReference>
<dbReference type="InterPro" id="IPR053299">
    <property type="entry name" value="ASTRA_WD_repeat"/>
</dbReference>
<dbReference type="OrthoDB" id="2615105at2759"/>
<accession>A0A4S4L8T2</accession>
<dbReference type="Proteomes" id="UP000310158">
    <property type="component" value="Unassembled WGS sequence"/>
</dbReference>
<dbReference type="InterPro" id="IPR001680">
    <property type="entry name" value="WD40_rpt"/>
</dbReference>
<proteinExistence type="predicted"/>
<evidence type="ECO:0000256" key="1">
    <source>
        <dbReference type="ARBA" id="ARBA00022574"/>
    </source>
</evidence>
<evidence type="ECO:0000256" key="2">
    <source>
        <dbReference type="ARBA" id="ARBA00022737"/>
    </source>
</evidence>
<dbReference type="PANTHER" id="PTHR44156">
    <property type="entry name" value="SUPERNUMERARY LIMBS, ISOFORM B-RELATED"/>
    <property type="match status" value="1"/>
</dbReference>
<keyword evidence="2" id="KW-0677">Repeat</keyword>
<evidence type="ECO:0000256" key="3">
    <source>
        <dbReference type="PROSITE-ProRule" id="PRU00221"/>
    </source>
</evidence>
<feature type="region of interest" description="Disordered" evidence="4">
    <location>
        <begin position="133"/>
        <end position="160"/>
    </location>
</feature>
<dbReference type="PROSITE" id="PS50294">
    <property type="entry name" value="WD_REPEATS_REGION"/>
    <property type="match status" value="1"/>
</dbReference>
<reference evidence="5 6" key="1">
    <citation type="submission" date="2019-02" db="EMBL/GenBank/DDBJ databases">
        <title>Genome sequencing of the rare red list fungi Bondarzewia mesenterica.</title>
        <authorList>
            <person name="Buettner E."/>
            <person name="Kellner H."/>
        </authorList>
    </citation>
    <scope>NUCLEOTIDE SEQUENCE [LARGE SCALE GENOMIC DNA]</scope>
    <source>
        <strain evidence="5 6">DSM 108281</strain>
    </source>
</reference>
<dbReference type="EMBL" id="SGPL01000778">
    <property type="protein sequence ID" value="THH07431.1"/>
    <property type="molecule type" value="Genomic_DNA"/>
</dbReference>
<protein>
    <submittedName>
        <fullName evidence="5">Uncharacterized protein</fullName>
    </submittedName>
</protein>
<dbReference type="AlphaFoldDB" id="A0A4S4L8T2"/>
<evidence type="ECO:0000313" key="5">
    <source>
        <dbReference type="EMBL" id="THH07431.1"/>
    </source>
</evidence>
<comment type="caution">
    <text evidence="5">The sequence shown here is derived from an EMBL/GenBank/DDBJ whole genome shotgun (WGS) entry which is preliminary data.</text>
</comment>
<feature type="repeat" description="WD" evidence="3">
    <location>
        <begin position="21"/>
        <end position="62"/>
    </location>
</feature>
<gene>
    <name evidence="5" type="ORF">EW146_g9321</name>
</gene>
<dbReference type="InterPro" id="IPR019775">
    <property type="entry name" value="WD40_repeat_CS"/>
</dbReference>